<name>A0AAD9I0W6_9PEZI</name>
<protein>
    <submittedName>
        <fullName evidence="2">Uncharacterized protein</fullName>
    </submittedName>
</protein>
<dbReference type="EMBL" id="JAQQPM010000002">
    <property type="protein sequence ID" value="KAK2068544.1"/>
    <property type="molecule type" value="Genomic_DNA"/>
</dbReference>
<feature type="compositionally biased region" description="Acidic residues" evidence="1">
    <location>
        <begin position="17"/>
        <end position="34"/>
    </location>
</feature>
<organism evidence="2 3">
    <name type="scientific">Phyllachora maydis</name>
    <dbReference type="NCBI Taxonomy" id="1825666"/>
    <lineage>
        <taxon>Eukaryota</taxon>
        <taxon>Fungi</taxon>
        <taxon>Dikarya</taxon>
        <taxon>Ascomycota</taxon>
        <taxon>Pezizomycotina</taxon>
        <taxon>Sordariomycetes</taxon>
        <taxon>Sordariomycetidae</taxon>
        <taxon>Phyllachorales</taxon>
        <taxon>Phyllachoraceae</taxon>
        <taxon>Phyllachora</taxon>
    </lineage>
</organism>
<dbReference type="Proteomes" id="UP001217918">
    <property type="component" value="Unassembled WGS sequence"/>
</dbReference>
<feature type="compositionally biased region" description="Basic and acidic residues" evidence="1">
    <location>
        <begin position="53"/>
        <end position="66"/>
    </location>
</feature>
<comment type="caution">
    <text evidence="2">The sequence shown here is derived from an EMBL/GenBank/DDBJ whole genome shotgun (WGS) entry which is preliminary data.</text>
</comment>
<proteinExistence type="predicted"/>
<reference evidence="2" key="1">
    <citation type="journal article" date="2023" name="Mol. Plant Microbe Interact.">
        <title>Elucidating the Obligate Nature and Biological Capacity of an Invasive Fungal Corn Pathogen.</title>
        <authorList>
            <person name="MacCready J.S."/>
            <person name="Roggenkamp E.M."/>
            <person name="Gdanetz K."/>
            <person name="Chilvers M.I."/>
        </authorList>
    </citation>
    <scope>NUCLEOTIDE SEQUENCE</scope>
    <source>
        <strain evidence="2">PM02</strain>
    </source>
</reference>
<keyword evidence="3" id="KW-1185">Reference proteome</keyword>
<feature type="compositionally biased region" description="Low complexity" evidence="1">
    <location>
        <begin position="35"/>
        <end position="45"/>
    </location>
</feature>
<feature type="region of interest" description="Disordered" evidence="1">
    <location>
        <begin position="1"/>
        <end position="83"/>
    </location>
</feature>
<evidence type="ECO:0000313" key="3">
    <source>
        <dbReference type="Proteomes" id="UP001217918"/>
    </source>
</evidence>
<evidence type="ECO:0000256" key="1">
    <source>
        <dbReference type="SAM" id="MobiDB-lite"/>
    </source>
</evidence>
<sequence>MLLEEEGGGKDDSKEKEEEEEEEEGEEEEEDNSSNEDSTSDSISNSKDKARRKLSDSGLRYKDSPLDYKTNIKTSDYLIDLTS</sequence>
<gene>
    <name evidence="2" type="ORF">P8C59_003178</name>
</gene>
<evidence type="ECO:0000313" key="2">
    <source>
        <dbReference type="EMBL" id="KAK2068544.1"/>
    </source>
</evidence>
<dbReference type="AlphaFoldDB" id="A0AAD9I0W6"/>
<accession>A0AAD9I0W6</accession>
<feature type="compositionally biased region" description="Basic and acidic residues" evidence="1">
    <location>
        <begin position="7"/>
        <end position="16"/>
    </location>
</feature>